<dbReference type="AlphaFoldDB" id="A0AAE7NMQ0"/>
<dbReference type="RefSeq" id="WP_092217445.1">
    <property type="nucleotide sequence ID" value="NZ_CP030050.1"/>
</dbReference>
<sequence>MIITFVTRIIHALVLLATRAADNMNRNLMAPRAPQHYLMLQGAARIRRHQRRASDERGH</sequence>
<evidence type="ECO:0000313" key="2">
    <source>
        <dbReference type="Proteomes" id="UP000594015"/>
    </source>
</evidence>
<protein>
    <submittedName>
        <fullName evidence="1">Uncharacterized protein</fullName>
    </submittedName>
</protein>
<dbReference type="KEGG" id="barh:WN72_18565"/>
<dbReference type="EMBL" id="CP030050">
    <property type="protein sequence ID" value="QOZ68091.1"/>
    <property type="molecule type" value="Genomic_DNA"/>
</dbReference>
<accession>A0AAE7NMQ0</accession>
<gene>
    <name evidence="1" type="ORF">WN72_18565</name>
</gene>
<organism evidence="1 2">
    <name type="scientific">Bradyrhizobium arachidis</name>
    <dbReference type="NCBI Taxonomy" id="858423"/>
    <lineage>
        <taxon>Bacteria</taxon>
        <taxon>Pseudomonadati</taxon>
        <taxon>Pseudomonadota</taxon>
        <taxon>Alphaproteobacteria</taxon>
        <taxon>Hyphomicrobiales</taxon>
        <taxon>Nitrobacteraceae</taxon>
        <taxon>Bradyrhizobium</taxon>
    </lineage>
</organism>
<proteinExistence type="predicted"/>
<evidence type="ECO:0000313" key="1">
    <source>
        <dbReference type="EMBL" id="QOZ68091.1"/>
    </source>
</evidence>
<dbReference type="Proteomes" id="UP000594015">
    <property type="component" value="Chromosome"/>
</dbReference>
<name>A0AAE7NMQ0_9BRAD</name>
<reference evidence="1 2" key="1">
    <citation type="submission" date="2018-06" db="EMBL/GenBank/DDBJ databases">
        <title>Comparative genomics of Bradyrhizobium nodulating Arachidis hypogaea.</title>
        <authorList>
            <person name="Li Y."/>
        </authorList>
    </citation>
    <scope>NUCLEOTIDE SEQUENCE [LARGE SCALE GENOMIC DNA]</scope>
    <source>
        <strain evidence="1 2">CCBAU 051107</strain>
    </source>
</reference>